<proteinExistence type="predicted"/>
<dbReference type="AlphaFoldDB" id="A0A840TQQ7"/>
<feature type="transmembrane region" description="Helical" evidence="1">
    <location>
        <begin position="6"/>
        <end position="25"/>
    </location>
</feature>
<keyword evidence="1" id="KW-0812">Transmembrane</keyword>
<reference evidence="2 3" key="1">
    <citation type="submission" date="2020-08" db="EMBL/GenBank/DDBJ databases">
        <title>Genomic Encyclopedia of Type Strains, Phase IV (KMG-IV): sequencing the most valuable type-strain genomes for metagenomic binning, comparative biology and taxonomic classification.</title>
        <authorList>
            <person name="Goeker M."/>
        </authorList>
    </citation>
    <scope>NUCLEOTIDE SEQUENCE [LARGE SCALE GENOMIC DNA]</scope>
    <source>
        <strain evidence="2 3">DSM 105074</strain>
    </source>
</reference>
<accession>A0A840TQQ7</accession>
<sequence length="30" mass="3515">MLDKTGLIGSFFGLTKFFFISITYLKRNKK</sequence>
<keyword evidence="1" id="KW-0472">Membrane</keyword>
<keyword evidence="1" id="KW-1133">Transmembrane helix</keyword>
<dbReference type="Proteomes" id="UP000557307">
    <property type="component" value="Unassembled WGS sequence"/>
</dbReference>
<evidence type="ECO:0000313" key="3">
    <source>
        <dbReference type="Proteomes" id="UP000557307"/>
    </source>
</evidence>
<keyword evidence="3" id="KW-1185">Reference proteome</keyword>
<comment type="caution">
    <text evidence="2">The sequence shown here is derived from an EMBL/GenBank/DDBJ whole genome shotgun (WGS) entry which is preliminary data.</text>
</comment>
<evidence type="ECO:0000256" key="1">
    <source>
        <dbReference type="SAM" id="Phobius"/>
    </source>
</evidence>
<evidence type="ECO:0000313" key="2">
    <source>
        <dbReference type="EMBL" id="MBB5286191.1"/>
    </source>
</evidence>
<gene>
    <name evidence="2" type="ORF">HNQ92_004351</name>
</gene>
<name>A0A840TQQ7_9BACT</name>
<organism evidence="2 3">
    <name type="scientific">Rhabdobacter roseus</name>
    <dbReference type="NCBI Taxonomy" id="1655419"/>
    <lineage>
        <taxon>Bacteria</taxon>
        <taxon>Pseudomonadati</taxon>
        <taxon>Bacteroidota</taxon>
        <taxon>Cytophagia</taxon>
        <taxon>Cytophagales</taxon>
        <taxon>Cytophagaceae</taxon>
        <taxon>Rhabdobacter</taxon>
    </lineage>
</organism>
<dbReference type="EMBL" id="JACHGF010000008">
    <property type="protein sequence ID" value="MBB5286191.1"/>
    <property type="molecule type" value="Genomic_DNA"/>
</dbReference>
<protein>
    <submittedName>
        <fullName evidence="2">Uncharacterized protein</fullName>
    </submittedName>
</protein>